<sequence>MIYPFLTTPDLWWERFMWLICALILTGVRWRGNELGRGQRDIFVCPSVAVGGGIGGGRRFSSRRAVEAFIIKGSKIDPKPLSLPRRGRWISFLFDFIIRKSFGTVADSTARPSLSRLVEEPLTRPGSTDRHDETRPDWHQTRLSPKSSILLFGSPSHPRWWLIVYGFSAYLRQYSRPPCQKVVALV</sequence>
<feature type="region of interest" description="Disordered" evidence="1">
    <location>
        <begin position="119"/>
        <end position="140"/>
    </location>
</feature>
<name>A0A2I0KMP9_PUNGR</name>
<evidence type="ECO:0000256" key="1">
    <source>
        <dbReference type="SAM" id="MobiDB-lite"/>
    </source>
</evidence>
<accession>A0A2I0KMP9</accession>
<gene>
    <name evidence="2" type="ORF">CRG98_009910</name>
</gene>
<protein>
    <submittedName>
        <fullName evidence="2">Uncharacterized protein</fullName>
    </submittedName>
</protein>
<comment type="caution">
    <text evidence="2">The sequence shown here is derived from an EMBL/GenBank/DDBJ whole genome shotgun (WGS) entry which is preliminary data.</text>
</comment>
<dbReference type="AlphaFoldDB" id="A0A2I0KMP9"/>
<keyword evidence="3" id="KW-1185">Reference proteome</keyword>
<reference evidence="2 3" key="1">
    <citation type="submission" date="2017-11" db="EMBL/GenBank/DDBJ databases">
        <title>De-novo sequencing of pomegranate (Punica granatum L.) genome.</title>
        <authorList>
            <person name="Akparov Z."/>
            <person name="Amiraslanov A."/>
            <person name="Hajiyeva S."/>
            <person name="Abbasov M."/>
            <person name="Kaur K."/>
            <person name="Hamwieh A."/>
            <person name="Solovyev V."/>
            <person name="Salamov A."/>
            <person name="Braich B."/>
            <person name="Kosarev P."/>
            <person name="Mahmoud A."/>
            <person name="Hajiyev E."/>
            <person name="Babayeva S."/>
            <person name="Izzatullayeva V."/>
            <person name="Mammadov A."/>
            <person name="Mammadov A."/>
            <person name="Sharifova S."/>
            <person name="Ojaghi J."/>
            <person name="Eynullazada K."/>
            <person name="Bayramov B."/>
            <person name="Abdulazimova A."/>
            <person name="Shahmuradov I."/>
        </authorList>
    </citation>
    <scope>NUCLEOTIDE SEQUENCE [LARGE SCALE GENOMIC DNA]</scope>
    <source>
        <strain evidence="3">cv. AG2017</strain>
        <tissue evidence="2">Leaf</tissue>
    </source>
</reference>
<organism evidence="2 3">
    <name type="scientific">Punica granatum</name>
    <name type="common">Pomegranate</name>
    <dbReference type="NCBI Taxonomy" id="22663"/>
    <lineage>
        <taxon>Eukaryota</taxon>
        <taxon>Viridiplantae</taxon>
        <taxon>Streptophyta</taxon>
        <taxon>Embryophyta</taxon>
        <taxon>Tracheophyta</taxon>
        <taxon>Spermatophyta</taxon>
        <taxon>Magnoliopsida</taxon>
        <taxon>eudicotyledons</taxon>
        <taxon>Gunneridae</taxon>
        <taxon>Pentapetalae</taxon>
        <taxon>rosids</taxon>
        <taxon>malvids</taxon>
        <taxon>Myrtales</taxon>
        <taxon>Lythraceae</taxon>
        <taxon>Punica</taxon>
    </lineage>
</organism>
<evidence type="ECO:0000313" key="3">
    <source>
        <dbReference type="Proteomes" id="UP000233551"/>
    </source>
</evidence>
<evidence type="ECO:0000313" key="2">
    <source>
        <dbReference type="EMBL" id="PKI69754.1"/>
    </source>
</evidence>
<dbReference type="EMBL" id="PGOL01000483">
    <property type="protein sequence ID" value="PKI69754.1"/>
    <property type="molecule type" value="Genomic_DNA"/>
</dbReference>
<proteinExistence type="predicted"/>
<dbReference type="Proteomes" id="UP000233551">
    <property type="component" value="Unassembled WGS sequence"/>
</dbReference>